<evidence type="ECO:0000313" key="5">
    <source>
        <dbReference type="Proteomes" id="UP000182444"/>
    </source>
</evidence>
<reference evidence="4 6" key="2">
    <citation type="submission" date="2018-07" db="EMBL/GenBank/DDBJ databases">
        <title>Draft Genome Assemblies for Five Robust Yarrowia lipolytica Strains Exhibiting High Lipid Production and Pentose Sugar Utilization and Sugar Alcohol Secretion from Undetoxified Lignocellulosic Biomass Hydrolysates.</title>
        <authorList>
            <consortium name="DOE Joint Genome Institute"/>
            <person name="Walker C."/>
            <person name="Ryu S."/>
            <person name="Na H."/>
            <person name="Zane M."/>
            <person name="LaButti K."/>
            <person name="Lipzen A."/>
            <person name="Haridas S."/>
            <person name="Barry K."/>
            <person name="Grigoriev I.V."/>
            <person name="Quarterman J."/>
            <person name="Slininger P."/>
            <person name="Dien B."/>
            <person name="Trinh C.T."/>
        </authorList>
    </citation>
    <scope>NUCLEOTIDE SEQUENCE [LARGE SCALE GENOMIC DNA]</scope>
    <source>
        <strain evidence="4 6">YB392</strain>
    </source>
</reference>
<dbReference type="FunFam" id="2.60.120.330:FF:000051">
    <property type="entry name" value="Clavaminate synthase-like protein"/>
    <property type="match status" value="1"/>
</dbReference>
<dbReference type="KEGG" id="yli:2912178"/>
<dbReference type="InterPro" id="IPR050231">
    <property type="entry name" value="Iron_ascorbate_oxido_reductase"/>
</dbReference>
<dbReference type="VEuPathDB" id="FungiDB:YALI0_E04070g"/>
<dbReference type="GO" id="GO:0016491">
    <property type="term" value="F:oxidoreductase activity"/>
    <property type="evidence" value="ECO:0007669"/>
    <property type="project" value="UniProtKB-KW"/>
</dbReference>
<dbReference type="EMBL" id="CP017557">
    <property type="protein sequence ID" value="AOW04926.1"/>
    <property type="molecule type" value="Genomic_DNA"/>
</dbReference>
<comment type="similarity">
    <text evidence="1">Belongs to the iron/ascorbate-dependent oxidoreductase family.</text>
</comment>
<keyword evidence="1" id="KW-0560">Oxidoreductase</keyword>
<dbReference type="VEuPathDB" id="FungiDB:YALI1_E04845g"/>
<dbReference type="OrthoDB" id="288590at2759"/>
<dbReference type="Pfam" id="PF03171">
    <property type="entry name" value="2OG-FeII_Oxy"/>
    <property type="match status" value="1"/>
</dbReference>
<proteinExistence type="inferred from homology"/>
<dbReference type="InterPro" id="IPR027443">
    <property type="entry name" value="IPNS-like_sf"/>
</dbReference>
<feature type="domain" description="Fe2OG dioxygenase" evidence="2">
    <location>
        <begin position="163"/>
        <end position="280"/>
    </location>
</feature>
<dbReference type="InterPro" id="IPR026992">
    <property type="entry name" value="DIOX_N"/>
</dbReference>
<dbReference type="Proteomes" id="UP000256601">
    <property type="component" value="Unassembled WGS sequence"/>
</dbReference>
<dbReference type="AlphaFoldDB" id="A0A1H6PSL0"/>
<dbReference type="eggNOG" id="KOG0143">
    <property type="taxonomic scope" value="Eukaryota"/>
</dbReference>
<gene>
    <name evidence="4" type="ORF">B0I71DRAFT_31059</name>
    <name evidence="3" type="ORF">YALI1_E04845g</name>
</gene>
<dbReference type="InterPro" id="IPR044861">
    <property type="entry name" value="IPNS-like_FE2OG_OXY"/>
</dbReference>
<evidence type="ECO:0000313" key="3">
    <source>
        <dbReference type="EMBL" id="AOW04926.1"/>
    </source>
</evidence>
<evidence type="ECO:0000313" key="6">
    <source>
        <dbReference type="Proteomes" id="UP000256601"/>
    </source>
</evidence>
<dbReference type="GO" id="GO:0044283">
    <property type="term" value="P:small molecule biosynthetic process"/>
    <property type="evidence" value="ECO:0007669"/>
    <property type="project" value="UniProtKB-ARBA"/>
</dbReference>
<dbReference type="PANTHER" id="PTHR47990">
    <property type="entry name" value="2-OXOGLUTARATE (2OG) AND FE(II)-DEPENDENT OXYGENASE SUPERFAMILY PROTEIN-RELATED"/>
    <property type="match status" value="1"/>
</dbReference>
<dbReference type="RefSeq" id="XP_503526.1">
    <property type="nucleotide sequence ID" value="XM_503526.1"/>
</dbReference>
<organism evidence="3 5">
    <name type="scientific">Yarrowia lipolytica</name>
    <name type="common">Candida lipolytica</name>
    <dbReference type="NCBI Taxonomy" id="4952"/>
    <lineage>
        <taxon>Eukaryota</taxon>
        <taxon>Fungi</taxon>
        <taxon>Dikarya</taxon>
        <taxon>Ascomycota</taxon>
        <taxon>Saccharomycotina</taxon>
        <taxon>Dipodascomycetes</taxon>
        <taxon>Dipodascales</taxon>
        <taxon>Dipodascales incertae sedis</taxon>
        <taxon>Yarrowia</taxon>
    </lineage>
</organism>
<keyword evidence="1" id="KW-0408">Iron</keyword>
<dbReference type="Proteomes" id="UP000182444">
    <property type="component" value="Chromosome 1E"/>
</dbReference>
<sequence length="326" mass="36436">MSVKTVDISTINQTTADELLECASRDGFLFVEGSGFTQKEVDDMFNMSKGFFALPLEEKNKFPIGAENRGYNAINVETLDPATQKKGDPKEGFNFGKYINEKPIQPMPEFFQKPENADIIANMQTKLYNLSQRILKLLAMGLKIDESSGGSNWFADRHRRDYPSGSIFRLLYYPGQKKADPEDEIRAGAHTDYGSLTLLFQREGEEGLEILSPVSKKWEPVPYVGPKEPGMAPPVVVNIGDLLSYWTAGILKSTIHRVKFPAKLQAEGTDRYSCVFFCHPEEEVRLEPVPSAKIASVTGRGANEGKVITAEEHLQSRLSATYGWKK</sequence>
<dbReference type="GO" id="GO:0046872">
    <property type="term" value="F:metal ion binding"/>
    <property type="evidence" value="ECO:0007669"/>
    <property type="project" value="UniProtKB-KW"/>
</dbReference>
<evidence type="ECO:0000313" key="4">
    <source>
        <dbReference type="EMBL" id="RDW26549.1"/>
    </source>
</evidence>
<evidence type="ECO:0000259" key="2">
    <source>
        <dbReference type="PROSITE" id="PS51471"/>
    </source>
</evidence>
<dbReference type="InterPro" id="IPR005123">
    <property type="entry name" value="Oxoglu/Fe-dep_dioxygenase_dom"/>
</dbReference>
<dbReference type="GeneID" id="2912178"/>
<dbReference type="Gene3D" id="2.60.120.330">
    <property type="entry name" value="B-lactam Antibiotic, Isopenicillin N Synthase, Chain"/>
    <property type="match status" value="1"/>
</dbReference>
<dbReference type="PROSITE" id="PS51471">
    <property type="entry name" value="FE2OG_OXY"/>
    <property type="match status" value="1"/>
</dbReference>
<accession>A0A1H6PSL0</accession>
<dbReference type="OMA" id="FTTRHDP"/>
<name>A0A1H6PSL0_YARLL</name>
<dbReference type="SUPFAM" id="SSF51197">
    <property type="entry name" value="Clavaminate synthase-like"/>
    <property type="match status" value="1"/>
</dbReference>
<keyword evidence="1" id="KW-0479">Metal-binding</keyword>
<evidence type="ECO:0000256" key="1">
    <source>
        <dbReference type="RuleBase" id="RU003682"/>
    </source>
</evidence>
<dbReference type="Pfam" id="PF14226">
    <property type="entry name" value="DIOX_N"/>
    <property type="match status" value="1"/>
</dbReference>
<reference evidence="3 5" key="1">
    <citation type="journal article" date="2016" name="PLoS ONE">
        <title>Sequence Assembly of Yarrowia lipolytica Strain W29/CLIB89 Shows Transposable Element Diversity.</title>
        <authorList>
            <person name="Magnan C."/>
            <person name="Yu J."/>
            <person name="Chang I."/>
            <person name="Jahn E."/>
            <person name="Kanomata Y."/>
            <person name="Wu J."/>
            <person name="Zeller M."/>
            <person name="Oakes M."/>
            <person name="Baldi P."/>
            <person name="Sandmeyer S."/>
        </authorList>
    </citation>
    <scope>NUCLEOTIDE SEQUENCE [LARGE SCALE GENOMIC DNA]</scope>
    <source>
        <strain evidence="3">CLIB89</strain>
        <strain evidence="5">CLIB89(W29)</strain>
    </source>
</reference>
<protein>
    <recommendedName>
        <fullName evidence="2">Fe2OG dioxygenase domain-containing protein</fullName>
    </recommendedName>
</protein>
<dbReference type="EMBL" id="KZ858978">
    <property type="protein sequence ID" value="RDW26549.1"/>
    <property type="molecule type" value="Genomic_DNA"/>
</dbReference>